<proteinExistence type="predicted"/>
<evidence type="ECO:0000313" key="2">
    <source>
        <dbReference type="Proteomes" id="UP001470230"/>
    </source>
</evidence>
<sequence length="99" mass="11458">MNSDHKDGLGRFYRTFTSLDGKAIYYYPDCSLIGIDLKKKTILYVDYVEIDLSIVLKQLESIIDTKEWKKICGRDENILFQKAKIDDKNFLGGTQCLLL</sequence>
<keyword evidence="2" id="KW-1185">Reference proteome</keyword>
<gene>
    <name evidence="1" type="ORF">M9Y10_041440</name>
</gene>
<comment type="caution">
    <text evidence="1">The sequence shown here is derived from an EMBL/GenBank/DDBJ whole genome shotgun (WGS) entry which is preliminary data.</text>
</comment>
<dbReference type="EMBL" id="JAPFFF010000007">
    <property type="protein sequence ID" value="KAK8885981.1"/>
    <property type="molecule type" value="Genomic_DNA"/>
</dbReference>
<name>A0ABR2K5E7_9EUKA</name>
<evidence type="ECO:0000313" key="1">
    <source>
        <dbReference type="EMBL" id="KAK8885981.1"/>
    </source>
</evidence>
<protein>
    <submittedName>
        <fullName evidence="1">Uncharacterized protein</fullName>
    </submittedName>
</protein>
<organism evidence="1 2">
    <name type="scientific">Tritrichomonas musculus</name>
    <dbReference type="NCBI Taxonomy" id="1915356"/>
    <lineage>
        <taxon>Eukaryota</taxon>
        <taxon>Metamonada</taxon>
        <taxon>Parabasalia</taxon>
        <taxon>Tritrichomonadida</taxon>
        <taxon>Tritrichomonadidae</taxon>
        <taxon>Tritrichomonas</taxon>
    </lineage>
</organism>
<dbReference type="Proteomes" id="UP001470230">
    <property type="component" value="Unassembled WGS sequence"/>
</dbReference>
<accession>A0ABR2K5E7</accession>
<reference evidence="1 2" key="1">
    <citation type="submission" date="2024-04" db="EMBL/GenBank/DDBJ databases">
        <title>Tritrichomonas musculus Genome.</title>
        <authorList>
            <person name="Alves-Ferreira E."/>
            <person name="Grigg M."/>
            <person name="Lorenzi H."/>
            <person name="Galac M."/>
        </authorList>
    </citation>
    <scope>NUCLEOTIDE SEQUENCE [LARGE SCALE GENOMIC DNA]</scope>
    <source>
        <strain evidence="1 2">EAF2021</strain>
    </source>
</reference>